<name>A0A839FU36_9MICC</name>
<evidence type="ECO:0000313" key="3">
    <source>
        <dbReference type="Proteomes" id="UP000546252"/>
    </source>
</evidence>
<dbReference type="EMBL" id="JACJIH010000001">
    <property type="protein sequence ID" value="MBA8921782.1"/>
    <property type="molecule type" value="Genomic_DNA"/>
</dbReference>
<reference evidence="2 3" key="1">
    <citation type="submission" date="2020-08" db="EMBL/GenBank/DDBJ databases">
        <title>Sequencing the genomes of 1000 actinobacteria strains.</title>
        <authorList>
            <person name="Klenk H.-P."/>
        </authorList>
    </citation>
    <scope>NUCLEOTIDE SEQUENCE [LARGE SCALE GENOMIC DNA]</scope>
    <source>
        <strain evidence="2 3">DSM 19081</strain>
    </source>
</reference>
<feature type="region of interest" description="Disordered" evidence="1">
    <location>
        <begin position="167"/>
        <end position="221"/>
    </location>
</feature>
<comment type="caution">
    <text evidence="2">The sequence shown here is derived from an EMBL/GenBank/DDBJ whole genome shotgun (WGS) entry which is preliminary data.</text>
</comment>
<proteinExistence type="predicted"/>
<gene>
    <name evidence="2" type="ORF">HNR24_001715</name>
</gene>
<dbReference type="Proteomes" id="UP000546252">
    <property type="component" value="Unassembled WGS sequence"/>
</dbReference>
<organism evidence="2 3">
    <name type="scientific">Nesterenkonia jeotgali</name>
    <dbReference type="NCBI Taxonomy" id="317018"/>
    <lineage>
        <taxon>Bacteria</taxon>
        <taxon>Bacillati</taxon>
        <taxon>Actinomycetota</taxon>
        <taxon>Actinomycetes</taxon>
        <taxon>Micrococcales</taxon>
        <taxon>Micrococcaceae</taxon>
        <taxon>Nesterenkonia</taxon>
    </lineage>
</organism>
<feature type="compositionally biased region" description="Low complexity" evidence="1">
    <location>
        <begin position="184"/>
        <end position="211"/>
    </location>
</feature>
<sequence length="326" mass="34099">MPLETFAARLIAETLGSGSLNEYPEAPRHDQLLRRALRRRRVTLRPVGESSQVFVFGGVVVGGMDSVVTTLVSAHARRITADAQLLRRHLEIQELPLPAEDAAAARRAPGEASGPSRVRAFVVGDRVCCSLLRVPATVLGDGRSTLAQLILHDAGVRSRHALLADSAVPGPVHAPTGTDVPAGTDVSTSRGVSTSTGASTSTDVATSTVQSRLRDRGFDPEQVPAEGSLMQLQDSAELASGGLTIDVTGMLPDALHELAAEAVMAVPGLYAAAVDLLVPDLESAEDALVLTVLPDADIRPAHMPAYGESRDVAGAIADEILLRASR</sequence>
<protein>
    <submittedName>
        <fullName evidence="2">Uncharacterized protein</fullName>
    </submittedName>
</protein>
<dbReference type="AlphaFoldDB" id="A0A839FU36"/>
<dbReference type="RefSeq" id="WP_182495580.1">
    <property type="nucleotide sequence ID" value="NZ_BAAAKT010000004.1"/>
</dbReference>
<accession>A0A839FU36</accession>
<evidence type="ECO:0000313" key="2">
    <source>
        <dbReference type="EMBL" id="MBA8921782.1"/>
    </source>
</evidence>
<evidence type="ECO:0000256" key="1">
    <source>
        <dbReference type="SAM" id="MobiDB-lite"/>
    </source>
</evidence>